<dbReference type="InterPro" id="IPR000477">
    <property type="entry name" value="RT_dom"/>
</dbReference>
<dbReference type="CDD" id="cd00303">
    <property type="entry name" value="retropepsin_like"/>
    <property type="match status" value="1"/>
</dbReference>
<dbReference type="Gene3D" id="1.10.340.70">
    <property type="match status" value="1"/>
</dbReference>
<dbReference type="GO" id="GO:0016787">
    <property type="term" value="F:hydrolase activity"/>
    <property type="evidence" value="ECO:0007669"/>
    <property type="project" value="UniProtKB-KW"/>
</dbReference>
<dbReference type="GO" id="GO:0008270">
    <property type="term" value="F:zinc ion binding"/>
    <property type="evidence" value="ECO:0007669"/>
    <property type="project" value="UniProtKB-KW"/>
</dbReference>
<name>A0A6L2PBZ4_TANCI</name>
<dbReference type="InterPro" id="IPR041373">
    <property type="entry name" value="RT_RNaseH"/>
</dbReference>
<dbReference type="InterPro" id="IPR043502">
    <property type="entry name" value="DNA/RNA_pol_sf"/>
</dbReference>
<keyword evidence="3" id="KW-0540">Nuclease</keyword>
<dbReference type="Gene3D" id="3.30.70.270">
    <property type="match status" value="1"/>
</dbReference>
<dbReference type="Pfam" id="PF17917">
    <property type="entry name" value="RT_RNaseH"/>
    <property type="match status" value="1"/>
</dbReference>
<keyword evidence="7" id="KW-0863">Zinc-finger</keyword>
<dbReference type="InterPro" id="IPR043128">
    <property type="entry name" value="Rev_trsase/Diguanyl_cyclase"/>
</dbReference>
<evidence type="ECO:0000256" key="2">
    <source>
        <dbReference type="ARBA" id="ARBA00022695"/>
    </source>
</evidence>
<keyword evidence="1" id="KW-0808">Transferase</keyword>
<dbReference type="Pfam" id="PF00078">
    <property type="entry name" value="RVT_1"/>
    <property type="match status" value="1"/>
</dbReference>
<feature type="domain" description="CCHC-type" evidence="8">
    <location>
        <begin position="391"/>
        <end position="406"/>
    </location>
</feature>
<dbReference type="GO" id="GO:0003964">
    <property type="term" value="F:RNA-directed DNA polymerase activity"/>
    <property type="evidence" value="ECO:0007669"/>
    <property type="project" value="UniProtKB-KW"/>
</dbReference>
<evidence type="ECO:0000256" key="4">
    <source>
        <dbReference type="ARBA" id="ARBA00022759"/>
    </source>
</evidence>
<evidence type="ECO:0000259" key="8">
    <source>
        <dbReference type="PROSITE" id="PS50158"/>
    </source>
</evidence>
<dbReference type="GO" id="GO:0004519">
    <property type="term" value="F:endonuclease activity"/>
    <property type="evidence" value="ECO:0007669"/>
    <property type="project" value="UniProtKB-KW"/>
</dbReference>
<dbReference type="PROSITE" id="PS50878">
    <property type="entry name" value="RT_POL"/>
    <property type="match status" value="1"/>
</dbReference>
<organism evidence="10">
    <name type="scientific">Tanacetum cinerariifolium</name>
    <name type="common">Dalmatian daisy</name>
    <name type="synonym">Chrysanthemum cinerariifolium</name>
    <dbReference type="NCBI Taxonomy" id="118510"/>
    <lineage>
        <taxon>Eukaryota</taxon>
        <taxon>Viridiplantae</taxon>
        <taxon>Streptophyta</taxon>
        <taxon>Embryophyta</taxon>
        <taxon>Tracheophyta</taxon>
        <taxon>Spermatophyta</taxon>
        <taxon>Magnoliopsida</taxon>
        <taxon>eudicotyledons</taxon>
        <taxon>Gunneridae</taxon>
        <taxon>Pentapetalae</taxon>
        <taxon>asterids</taxon>
        <taxon>campanulids</taxon>
        <taxon>Asterales</taxon>
        <taxon>Asteraceae</taxon>
        <taxon>Asteroideae</taxon>
        <taxon>Anthemideae</taxon>
        <taxon>Anthemidinae</taxon>
        <taxon>Tanacetum</taxon>
    </lineage>
</organism>
<dbReference type="PROSITE" id="PS50158">
    <property type="entry name" value="ZF_CCHC"/>
    <property type="match status" value="1"/>
</dbReference>
<dbReference type="SUPFAM" id="SSF57756">
    <property type="entry name" value="Retrovirus zinc finger-like domains"/>
    <property type="match status" value="1"/>
</dbReference>
<dbReference type="EMBL" id="BKCJ010011020">
    <property type="protein sequence ID" value="GEU94195.1"/>
    <property type="molecule type" value="Genomic_DNA"/>
</dbReference>
<sequence length="891" mass="100798">MVPVAPEVGVAAVALPAEVLEFKTHLSSEADPSEKLGTEMPKRHVLPTPYDAMLTRWRSRVASRSSSPTTSTPEIPTASILIAPSAFDIPISRLYRTHLGGPCRALIAKKSVRPLPSHRLALRSPAAIMTSSIHALRALVPSQSDLFPSRKRFRDSISPEDSVEEDIDTDVLANIEADVTAVKVAVDMDVEVGVDADIGIEVDVGVDVEDEVKGKVESSNRGTIEVGVEVVVRIDIPNVVEPIVSSSISVNQVPHYGALASYEENRAAELAVESQSQNGDDDDNKKVGEMETKMAGEMETETVEEMKTKIEECQPLNFKGTKGVVGLTRWFEKMETTFHISNCPEKYQIKAMYCEIREVQQGQVYDQDCMNVVAATATQRALVVNQRVPTCFECGRQGHYRNECPKLKDQTRADRSFVSSTFSALLDVTHTTLDVSYAVELADERVAETNTVLRGCTLGLLGHPFNIDLILVELGSFNVIISMDWLVNHHAVIVCDEKILQEISNKWLIRPSSLPWGAPVLFVKKKDGLFQMCIDYRELNKLTVKNRYPLLRIDDLFDQLQGSRVYSKIDLRSDYHQLRFWEEDILKIVFRTRYGHYECQVMPFGLTNAPAIFMELMNRVCKPYLDKFVIVFIDDILIYSKNKKEHKEHLSAPILALPKGSENFAVYCDASHKGFGAFLMQREKVIAYASRQLKTHEKNYTTHDLELRAIVIALNMWIHYLCCTKYVVFTDHKSLQHILDQKELNMRKCRWLELLSDYDCEIRYHSGKANVVADALTEARKEENYGTEDLCGMIKKLEPRADETSCLKNRSWIPCYGNLRALIMQESNLSKYSIHPGLDKMYQDLKKLYWSPNMKAEISTYASKCLTCAKVKAECQKPYSLLVQPVLPMWK</sequence>
<evidence type="ECO:0000256" key="5">
    <source>
        <dbReference type="ARBA" id="ARBA00022801"/>
    </source>
</evidence>
<evidence type="ECO:0000259" key="9">
    <source>
        <dbReference type="PROSITE" id="PS50878"/>
    </source>
</evidence>
<keyword evidence="6" id="KW-0695">RNA-directed DNA polymerase</keyword>
<dbReference type="Pfam" id="PF00098">
    <property type="entry name" value="zf-CCHC"/>
    <property type="match status" value="1"/>
</dbReference>
<dbReference type="InterPro" id="IPR041588">
    <property type="entry name" value="Integrase_H2C2"/>
</dbReference>
<dbReference type="Pfam" id="PF17921">
    <property type="entry name" value="Integrase_H2C2"/>
    <property type="match status" value="1"/>
</dbReference>
<comment type="caution">
    <text evidence="10">The sequence shown here is derived from an EMBL/GenBank/DDBJ whole genome shotgun (WGS) entry which is preliminary data.</text>
</comment>
<evidence type="ECO:0000313" key="10">
    <source>
        <dbReference type="EMBL" id="GEU94195.1"/>
    </source>
</evidence>
<evidence type="ECO:0000256" key="1">
    <source>
        <dbReference type="ARBA" id="ARBA00022679"/>
    </source>
</evidence>
<feature type="domain" description="Reverse transcriptase" evidence="9">
    <location>
        <begin position="504"/>
        <end position="693"/>
    </location>
</feature>
<dbReference type="GO" id="GO:0003676">
    <property type="term" value="F:nucleic acid binding"/>
    <property type="evidence" value="ECO:0007669"/>
    <property type="project" value="InterPro"/>
</dbReference>
<dbReference type="CDD" id="cd09274">
    <property type="entry name" value="RNase_HI_RT_Ty3"/>
    <property type="match status" value="1"/>
</dbReference>
<dbReference type="InterPro" id="IPR036875">
    <property type="entry name" value="Znf_CCHC_sf"/>
</dbReference>
<keyword evidence="5" id="KW-0378">Hydrolase</keyword>
<dbReference type="SMART" id="SM00343">
    <property type="entry name" value="ZnF_C2HC"/>
    <property type="match status" value="1"/>
</dbReference>
<dbReference type="PANTHER" id="PTHR37984">
    <property type="entry name" value="PROTEIN CBG26694"/>
    <property type="match status" value="1"/>
</dbReference>
<evidence type="ECO:0000256" key="7">
    <source>
        <dbReference type="PROSITE-ProRule" id="PRU00047"/>
    </source>
</evidence>
<dbReference type="InterPro" id="IPR001878">
    <property type="entry name" value="Znf_CCHC"/>
</dbReference>
<protein>
    <submittedName>
        <fullName evidence="10">Transposon Ty3-I Gag-Pol polyprotein</fullName>
    </submittedName>
</protein>
<accession>A0A6L2PBZ4</accession>
<keyword evidence="2" id="KW-0548">Nucleotidyltransferase</keyword>
<keyword evidence="7" id="KW-0479">Metal-binding</keyword>
<dbReference type="Gene3D" id="4.10.60.10">
    <property type="entry name" value="Zinc finger, CCHC-type"/>
    <property type="match status" value="1"/>
</dbReference>
<dbReference type="Pfam" id="PF08284">
    <property type="entry name" value="RVP_2"/>
    <property type="match status" value="1"/>
</dbReference>
<reference evidence="10" key="1">
    <citation type="journal article" date="2019" name="Sci. Rep.">
        <title>Draft genome of Tanacetum cinerariifolium, the natural source of mosquito coil.</title>
        <authorList>
            <person name="Yamashiro T."/>
            <person name="Shiraishi A."/>
            <person name="Satake H."/>
            <person name="Nakayama K."/>
        </authorList>
    </citation>
    <scope>NUCLEOTIDE SEQUENCE</scope>
</reference>
<keyword evidence="4" id="KW-0255">Endonuclease</keyword>
<dbReference type="SUPFAM" id="SSF56672">
    <property type="entry name" value="DNA/RNA polymerases"/>
    <property type="match status" value="1"/>
</dbReference>
<dbReference type="InterPro" id="IPR050951">
    <property type="entry name" value="Retrovirus_Pol_polyprotein"/>
</dbReference>
<evidence type="ECO:0000256" key="6">
    <source>
        <dbReference type="ARBA" id="ARBA00022918"/>
    </source>
</evidence>
<keyword evidence="7" id="KW-0862">Zinc</keyword>
<evidence type="ECO:0000256" key="3">
    <source>
        <dbReference type="ARBA" id="ARBA00022722"/>
    </source>
</evidence>
<dbReference type="PANTHER" id="PTHR37984:SF5">
    <property type="entry name" value="PROTEIN NYNRIN-LIKE"/>
    <property type="match status" value="1"/>
</dbReference>
<dbReference type="AlphaFoldDB" id="A0A6L2PBZ4"/>
<proteinExistence type="predicted"/>
<dbReference type="Gene3D" id="3.10.10.10">
    <property type="entry name" value="HIV Type 1 Reverse Transcriptase, subunit A, domain 1"/>
    <property type="match status" value="1"/>
</dbReference>
<gene>
    <name evidence="10" type="ORF">Tci_066173</name>
</gene>
<dbReference type="CDD" id="cd01647">
    <property type="entry name" value="RT_LTR"/>
    <property type="match status" value="1"/>
</dbReference>